<keyword evidence="2" id="KW-1185">Reference proteome</keyword>
<dbReference type="Proteomes" id="UP000694844">
    <property type="component" value="Chromosome 3"/>
</dbReference>
<organism evidence="2 3">
    <name type="scientific">Crassostrea virginica</name>
    <name type="common">Eastern oyster</name>
    <dbReference type="NCBI Taxonomy" id="6565"/>
    <lineage>
        <taxon>Eukaryota</taxon>
        <taxon>Metazoa</taxon>
        <taxon>Spiralia</taxon>
        <taxon>Lophotrochozoa</taxon>
        <taxon>Mollusca</taxon>
        <taxon>Bivalvia</taxon>
        <taxon>Autobranchia</taxon>
        <taxon>Pteriomorphia</taxon>
        <taxon>Ostreida</taxon>
        <taxon>Ostreoidea</taxon>
        <taxon>Ostreidae</taxon>
        <taxon>Crassostrea</taxon>
    </lineage>
</organism>
<proteinExistence type="predicted"/>
<name>A0A8B8DHA9_CRAVI</name>
<feature type="transmembrane region" description="Helical" evidence="1">
    <location>
        <begin position="290"/>
        <end position="315"/>
    </location>
</feature>
<feature type="transmembrane region" description="Helical" evidence="1">
    <location>
        <begin position="451"/>
        <end position="475"/>
    </location>
</feature>
<evidence type="ECO:0000313" key="2">
    <source>
        <dbReference type="Proteomes" id="UP000694844"/>
    </source>
</evidence>
<gene>
    <name evidence="3" type="primary">LOC111126542</name>
</gene>
<dbReference type="RefSeq" id="XP_022326959.1">
    <property type="nucleotide sequence ID" value="XM_022471251.1"/>
</dbReference>
<keyword evidence="1" id="KW-0472">Membrane</keyword>
<accession>A0A8B8DHA9</accession>
<keyword evidence="1" id="KW-0812">Transmembrane</keyword>
<feature type="transmembrane region" description="Helical" evidence="1">
    <location>
        <begin position="259"/>
        <end position="278"/>
    </location>
</feature>
<protein>
    <submittedName>
        <fullName evidence="3">Uncharacterized protein LOC111126542 isoform X1</fullName>
    </submittedName>
</protein>
<reference evidence="3" key="1">
    <citation type="submission" date="2025-08" db="UniProtKB">
        <authorList>
            <consortium name="RefSeq"/>
        </authorList>
    </citation>
    <scope>IDENTIFICATION</scope>
    <source>
        <tissue evidence="3">Whole sample</tissue>
    </source>
</reference>
<sequence>MGSNLSNDEKEELSGQLREVLKEEYSTLRKDIDNGFKTEIENVQKTLKEEYSTLRKDIDNGFKTEIENVQKTLKDEYTTLRSDIDTGFKTELNDVHVTLKDEYSTLRNDNASIFKAEFEKFQKRFKKHSGAMETNVGTKLAGFDVKLEGQWDKFQKQIINRLKDQLEIFTYKLNTFEQTCEESKIGRKFKKGDEGFIGWCMLLTLTTLLLVAAIVLISSSVQISRVKPCELEAALDYISMEYNPHPCRYNSVRECSSNLRNWGIAEFLLNWFLFWAILCKCHCHLSDKKVYVIILVTAIVAMVFFIGMTVNYVYIVDEEAKETVLDYLQLESSMISWLAKHYKSDNISNGGAVSIAWNIFFIRYDCCGISEVVGTSNNFDNTPWCTTSGSCQATSSQIPKTCCRGVTKDDYQNAPSNCHASVNDGTYKPSCISRMKSLGRDNINESLLTTLSLSILTLCLLQGTELFLISAIFIYKWIENTEKTVTAKRMTPKL</sequence>
<dbReference type="KEGG" id="cvn:111126542"/>
<feature type="transmembrane region" description="Helical" evidence="1">
    <location>
        <begin position="196"/>
        <end position="217"/>
    </location>
</feature>
<dbReference type="OrthoDB" id="6133340at2759"/>
<evidence type="ECO:0000313" key="3">
    <source>
        <dbReference type="RefSeq" id="XP_022326959.1"/>
    </source>
</evidence>
<dbReference type="AlphaFoldDB" id="A0A8B8DHA9"/>
<dbReference type="GeneID" id="111126542"/>
<keyword evidence="1" id="KW-1133">Transmembrane helix</keyword>
<evidence type="ECO:0000256" key="1">
    <source>
        <dbReference type="SAM" id="Phobius"/>
    </source>
</evidence>